<dbReference type="AlphaFoldDB" id="B4W1R9"/>
<evidence type="ECO:0000313" key="2">
    <source>
        <dbReference type="Proteomes" id="UP000003835"/>
    </source>
</evidence>
<name>B4W1R9_9CYAN</name>
<gene>
    <name evidence="1" type="ORF">MC7420_6976</name>
</gene>
<reference evidence="1 2" key="1">
    <citation type="submission" date="2008-07" db="EMBL/GenBank/DDBJ databases">
        <authorList>
            <person name="Tandeau de Marsac N."/>
            <person name="Ferriera S."/>
            <person name="Johnson J."/>
            <person name="Kravitz S."/>
            <person name="Beeson K."/>
            <person name="Sutton G."/>
            <person name="Rogers Y.-H."/>
            <person name="Friedman R."/>
            <person name="Frazier M."/>
            <person name="Venter J.C."/>
        </authorList>
    </citation>
    <scope>NUCLEOTIDE SEQUENCE [LARGE SCALE GENOMIC DNA]</scope>
    <source>
        <strain evidence="1 2">PCC 7420</strain>
    </source>
</reference>
<keyword evidence="2" id="KW-1185">Reference proteome</keyword>
<protein>
    <submittedName>
        <fullName evidence="1">Uncharacterized protein</fullName>
    </submittedName>
</protein>
<sequence>MHCDRGSATSTAQLPLARCSQECFHGQSCSNPSLP</sequence>
<dbReference type="STRING" id="118168.MC7420_6976"/>
<dbReference type="HOGENOM" id="CLU_3364370_0_0_3"/>
<proteinExistence type="predicted"/>
<dbReference type="EMBL" id="DS989869">
    <property type="protein sequence ID" value="EDX71890.1"/>
    <property type="molecule type" value="Genomic_DNA"/>
</dbReference>
<dbReference type="Proteomes" id="UP000003835">
    <property type="component" value="Unassembled WGS sequence"/>
</dbReference>
<accession>B4W1R9</accession>
<organism evidence="1 2">
    <name type="scientific">Coleofasciculus chthonoplastes PCC 7420</name>
    <dbReference type="NCBI Taxonomy" id="118168"/>
    <lineage>
        <taxon>Bacteria</taxon>
        <taxon>Bacillati</taxon>
        <taxon>Cyanobacteriota</taxon>
        <taxon>Cyanophyceae</taxon>
        <taxon>Coleofasciculales</taxon>
        <taxon>Coleofasciculaceae</taxon>
        <taxon>Coleofasciculus</taxon>
    </lineage>
</organism>
<evidence type="ECO:0000313" key="1">
    <source>
        <dbReference type="EMBL" id="EDX71890.1"/>
    </source>
</evidence>